<organism evidence="1 2">
    <name type="scientific">Taenia crassiceps</name>
    <dbReference type="NCBI Taxonomy" id="6207"/>
    <lineage>
        <taxon>Eukaryota</taxon>
        <taxon>Metazoa</taxon>
        <taxon>Spiralia</taxon>
        <taxon>Lophotrochozoa</taxon>
        <taxon>Platyhelminthes</taxon>
        <taxon>Cestoda</taxon>
        <taxon>Eucestoda</taxon>
        <taxon>Cyclophyllidea</taxon>
        <taxon>Taeniidae</taxon>
        <taxon>Taenia</taxon>
    </lineage>
</organism>
<keyword evidence="2" id="KW-1185">Reference proteome</keyword>
<name>A0ABR4QVW4_9CEST</name>
<evidence type="ECO:0000313" key="1">
    <source>
        <dbReference type="EMBL" id="KAL5113003.1"/>
    </source>
</evidence>
<sequence>MQYRLTLRTELNAKFCRKAELKLLMERLKRLETSVPTSEEKTKDGIVGWCLKLNAAFRIDQHLRDFSFVVDGTEVLVPPFNVRSRFVDQSVSASRVKLYAGGVRPNPTEGQLR</sequence>
<dbReference type="EMBL" id="JAKROA010000001">
    <property type="protein sequence ID" value="KAL5113003.1"/>
    <property type="molecule type" value="Genomic_DNA"/>
</dbReference>
<reference evidence="1 2" key="1">
    <citation type="journal article" date="2022" name="Front. Cell. Infect. Microbiol.">
        <title>The Genomes of Two Strains of Taenia crassiceps the Animal Model for the Study of Human Cysticercosis.</title>
        <authorList>
            <person name="Bobes R.J."/>
            <person name="Estrada K."/>
            <person name="Rios-Valencia D.G."/>
            <person name="Calderon-Gallegos A."/>
            <person name="de la Torre P."/>
            <person name="Carrero J.C."/>
            <person name="Sanchez-Flores A."/>
            <person name="Laclette J.P."/>
        </authorList>
    </citation>
    <scope>NUCLEOTIDE SEQUENCE [LARGE SCALE GENOMIC DNA]</scope>
    <source>
        <strain evidence="1">WFUcys</strain>
    </source>
</reference>
<comment type="caution">
    <text evidence="1">The sequence shown here is derived from an EMBL/GenBank/DDBJ whole genome shotgun (WGS) entry which is preliminary data.</text>
</comment>
<evidence type="ECO:0000313" key="2">
    <source>
        <dbReference type="Proteomes" id="UP001651158"/>
    </source>
</evidence>
<protein>
    <submittedName>
        <fullName evidence="1">Uncharacterized protein</fullName>
    </submittedName>
</protein>
<dbReference type="Proteomes" id="UP001651158">
    <property type="component" value="Unassembled WGS sequence"/>
</dbReference>
<accession>A0ABR4QVW4</accession>
<proteinExistence type="predicted"/>
<gene>
    <name evidence="1" type="ORF">TcWFU_009809</name>
</gene>